<dbReference type="RefSeq" id="WP_379043233.1">
    <property type="nucleotide sequence ID" value="NZ_JBHULZ010000008.1"/>
</dbReference>
<evidence type="ECO:0000313" key="2">
    <source>
        <dbReference type="EMBL" id="MFD2696689.1"/>
    </source>
</evidence>
<dbReference type="InterPro" id="IPR005135">
    <property type="entry name" value="Endo/exonuclease/phosphatase"/>
</dbReference>
<dbReference type="PANTHER" id="PTHR12121">
    <property type="entry name" value="CARBON CATABOLITE REPRESSOR PROTEIN 4"/>
    <property type="match status" value="1"/>
</dbReference>
<reference evidence="3" key="1">
    <citation type="journal article" date="2019" name="Int. J. Syst. Evol. Microbiol.">
        <title>The Global Catalogue of Microorganisms (GCM) 10K type strain sequencing project: providing services to taxonomists for standard genome sequencing and annotation.</title>
        <authorList>
            <consortium name="The Broad Institute Genomics Platform"/>
            <consortium name="The Broad Institute Genome Sequencing Center for Infectious Disease"/>
            <person name="Wu L."/>
            <person name="Ma J."/>
        </authorList>
    </citation>
    <scope>NUCLEOTIDE SEQUENCE [LARGE SCALE GENOMIC DNA]</scope>
    <source>
        <strain evidence="3">KCTC 42255</strain>
    </source>
</reference>
<dbReference type="SUPFAM" id="SSF56219">
    <property type="entry name" value="DNase I-like"/>
    <property type="match status" value="1"/>
</dbReference>
<keyword evidence="2" id="KW-0378">Hydrolase</keyword>
<proteinExistence type="predicted"/>
<dbReference type="CDD" id="cd09083">
    <property type="entry name" value="EEP-1"/>
    <property type="match status" value="1"/>
</dbReference>
<keyword evidence="2" id="KW-0255">Endonuclease</keyword>
<dbReference type="InterPro" id="IPR050410">
    <property type="entry name" value="CCR4/nocturin_mRNA_transcr"/>
</dbReference>
<sequence length="253" mass="29465">MSYNIRYAQEGVGEISWSNRKELLTTQLNEVPVDIYLLQEPLDQQIIDIKKALTNFSFVGDRRVENVKWGGYNAIFYNEDKFALLESNTFWLSETPEQESKGWDAKQVTIATYALLKDKATRKRFYVLNTHLDRVGEVAKLESLKLIKRKIEEINKKHYPVIIGGDFNSKETTAPIAYFDKYFKDAKKVAQTAPIGPKGTFNYFNSRIPHKYRIDYIYVSKAIEVKSYQVLDNQYEGRYPSDHYPVYVALMLP</sequence>
<dbReference type="EMBL" id="JBHULZ010000008">
    <property type="protein sequence ID" value="MFD2696689.1"/>
    <property type="molecule type" value="Genomic_DNA"/>
</dbReference>
<accession>A0ABW5SC16</accession>
<dbReference type="Pfam" id="PF03372">
    <property type="entry name" value="Exo_endo_phos"/>
    <property type="match status" value="1"/>
</dbReference>
<evidence type="ECO:0000259" key="1">
    <source>
        <dbReference type="Pfam" id="PF03372"/>
    </source>
</evidence>
<dbReference type="GO" id="GO:0004519">
    <property type="term" value="F:endonuclease activity"/>
    <property type="evidence" value="ECO:0007669"/>
    <property type="project" value="UniProtKB-KW"/>
</dbReference>
<dbReference type="InterPro" id="IPR036691">
    <property type="entry name" value="Endo/exonu/phosph_ase_sf"/>
</dbReference>
<gene>
    <name evidence="2" type="ORF">ACFSQ0_01675</name>
</gene>
<dbReference type="Gene3D" id="3.60.10.10">
    <property type="entry name" value="Endonuclease/exonuclease/phosphatase"/>
    <property type="match status" value="1"/>
</dbReference>
<keyword evidence="2" id="KW-0540">Nuclease</keyword>
<evidence type="ECO:0000313" key="3">
    <source>
        <dbReference type="Proteomes" id="UP001597357"/>
    </source>
</evidence>
<keyword evidence="3" id="KW-1185">Reference proteome</keyword>
<feature type="domain" description="Endonuclease/exonuclease/phosphatase" evidence="1">
    <location>
        <begin position="1"/>
        <end position="243"/>
    </location>
</feature>
<dbReference type="PANTHER" id="PTHR12121:SF36">
    <property type="entry name" value="ENDONUCLEASE_EXONUCLEASE_PHOSPHATASE DOMAIN-CONTAINING PROTEIN"/>
    <property type="match status" value="1"/>
</dbReference>
<dbReference type="Proteomes" id="UP001597357">
    <property type="component" value="Unassembled WGS sequence"/>
</dbReference>
<comment type="caution">
    <text evidence="2">The sequence shown here is derived from an EMBL/GenBank/DDBJ whole genome shotgun (WGS) entry which is preliminary data.</text>
</comment>
<protein>
    <submittedName>
        <fullName evidence="2">Endonuclease/exonuclease/phosphatase family protein</fullName>
    </submittedName>
</protein>
<name>A0ABW5SC16_9FLAO</name>
<organism evidence="2 3">
    <name type="scientific">Mesonia sediminis</name>
    <dbReference type="NCBI Taxonomy" id="1703946"/>
    <lineage>
        <taxon>Bacteria</taxon>
        <taxon>Pseudomonadati</taxon>
        <taxon>Bacteroidota</taxon>
        <taxon>Flavobacteriia</taxon>
        <taxon>Flavobacteriales</taxon>
        <taxon>Flavobacteriaceae</taxon>
        <taxon>Mesonia</taxon>
    </lineage>
</organism>